<dbReference type="RefSeq" id="WP_344083740.1">
    <property type="nucleotide sequence ID" value="NZ_BAAAHB010000001.1"/>
</dbReference>
<feature type="transmembrane region" description="Helical" evidence="7">
    <location>
        <begin position="532"/>
        <end position="551"/>
    </location>
</feature>
<protein>
    <submittedName>
        <fullName evidence="9">MMPL family transporter</fullName>
    </submittedName>
</protein>
<dbReference type="EMBL" id="BAAAHB010000001">
    <property type="protein sequence ID" value="GAA0442414.1"/>
    <property type="molecule type" value="Genomic_DNA"/>
</dbReference>
<comment type="caution">
    <text evidence="9">The sequence shown here is derived from an EMBL/GenBank/DDBJ whole genome shotgun (WGS) entry which is preliminary data.</text>
</comment>
<dbReference type="Proteomes" id="UP001499895">
    <property type="component" value="Unassembled WGS sequence"/>
</dbReference>
<evidence type="ECO:0000256" key="2">
    <source>
        <dbReference type="ARBA" id="ARBA00010157"/>
    </source>
</evidence>
<dbReference type="Pfam" id="PF03176">
    <property type="entry name" value="MMPL"/>
    <property type="match status" value="2"/>
</dbReference>
<feature type="domain" description="Membrane transport protein MMPL" evidence="8">
    <location>
        <begin position="31"/>
        <end position="357"/>
    </location>
</feature>
<proteinExistence type="inferred from homology"/>
<reference evidence="10" key="1">
    <citation type="journal article" date="2019" name="Int. J. Syst. Evol. Microbiol.">
        <title>The Global Catalogue of Microorganisms (GCM) 10K type strain sequencing project: providing services to taxonomists for standard genome sequencing and annotation.</title>
        <authorList>
            <consortium name="The Broad Institute Genomics Platform"/>
            <consortium name="The Broad Institute Genome Sequencing Center for Infectious Disease"/>
            <person name="Wu L."/>
            <person name="Ma J."/>
        </authorList>
    </citation>
    <scope>NUCLEOTIDE SEQUENCE [LARGE SCALE GENOMIC DNA]</scope>
    <source>
        <strain evidence="10">JCM 10649</strain>
    </source>
</reference>
<keyword evidence="3" id="KW-1003">Cell membrane</keyword>
<dbReference type="InterPro" id="IPR004869">
    <property type="entry name" value="MMPL_dom"/>
</dbReference>
<evidence type="ECO:0000256" key="6">
    <source>
        <dbReference type="ARBA" id="ARBA00023136"/>
    </source>
</evidence>
<sequence length="720" mass="75493">MLLLLVCLFGCGAAVGAHGLQPLLSAETIMPASAESLRADAVLVSRFGAGEPHLLLRATASGSVDDAEAARAGQDLTRRLAADPRTVWVRGYWPHGPAELRTADGRRALVLVRFRGDERAARSAGDDVIARYTGQAGPLRISAAGKVAVLSESDRLSERGLRLAETVTVPLVLLVLLWALGSAVAALIPVVVGVLAVVTTTAFLRLLTEVTPVSAFALNITTALGFGLAVDYCLLLVSRFREELAEGAAPGPALRATLRTAGRAVRFSGAIVAVCLATLLLFPLPLVRSIAYGGVTVVLASVAAVLVVVPALLVLLGEHVNRWDVFARLRPRGKVRPGEGAGAWYRLAMWVTRRPAAVTLGVLLLLGLLAAPSALTRFGMYGDRLLPQSSPVARTTREVRTDFAANASQGAFVVLPGLRAARSADALDAYARRLSRVPGVRRVDTASGAYQQSRRSELPAGSADRYAAGTTTWLSVVPSPAAPPAAGTLTPEARALAERLRGLPAPVPALVGGAGAQLADVEEALTARLPPAVGIAACVTFVLISAFARSFLIPVKALLLNALSLLATFGFLVAVFQEGWSAGPFSGPRGVGVTDVIAPMMFSIVFGLSMDYEMFLLSRIVEEHRRGASTPTAVATGLQHSGRLFTSAAVVFATVSASLALSDLLHLQVVGAGLAMAVLLDCTLIRALLVPAVMQLAGRANWWLPGPDRHVRKTGRDRRP</sequence>
<dbReference type="InterPro" id="IPR050545">
    <property type="entry name" value="Mycobact_MmpL"/>
</dbReference>
<keyword evidence="10" id="KW-1185">Reference proteome</keyword>
<comment type="similarity">
    <text evidence="2">Belongs to the resistance-nodulation-cell division (RND) (TC 2.A.6) family. MmpL subfamily.</text>
</comment>
<organism evidence="9 10">
    <name type="scientific">Streptomyces stramineus</name>
    <dbReference type="NCBI Taxonomy" id="173861"/>
    <lineage>
        <taxon>Bacteria</taxon>
        <taxon>Bacillati</taxon>
        <taxon>Actinomycetota</taxon>
        <taxon>Actinomycetes</taxon>
        <taxon>Kitasatosporales</taxon>
        <taxon>Streptomycetaceae</taxon>
        <taxon>Streptomyces</taxon>
    </lineage>
</organism>
<evidence type="ECO:0000313" key="9">
    <source>
        <dbReference type="EMBL" id="GAA0442414.1"/>
    </source>
</evidence>
<feature type="transmembrane region" description="Helical" evidence="7">
    <location>
        <begin position="187"/>
        <end position="207"/>
    </location>
</feature>
<feature type="transmembrane region" description="Helical" evidence="7">
    <location>
        <begin position="558"/>
        <end position="576"/>
    </location>
</feature>
<name>A0ABP3J543_9ACTN</name>
<accession>A0ABP3J543</accession>
<keyword evidence="5 7" id="KW-1133">Transmembrane helix</keyword>
<evidence type="ECO:0000256" key="5">
    <source>
        <dbReference type="ARBA" id="ARBA00022989"/>
    </source>
</evidence>
<gene>
    <name evidence="9" type="ORF">GCM10009544_01420</name>
</gene>
<feature type="transmembrane region" description="Helical" evidence="7">
    <location>
        <begin position="644"/>
        <end position="661"/>
    </location>
</feature>
<feature type="transmembrane region" description="Helical" evidence="7">
    <location>
        <begin position="290"/>
        <end position="316"/>
    </location>
</feature>
<evidence type="ECO:0000256" key="7">
    <source>
        <dbReference type="SAM" id="Phobius"/>
    </source>
</evidence>
<evidence type="ECO:0000259" key="8">
    <source>
        <dbReference type="Pfam" id="PF03176"/>
    </source>
</evidence>
<dbReference type="PANTHER" id="PTHR33406:SF11">
    <property type="entry name" value="MEMBRANE PROTEIN SCO6666-RELATED"/>
    <property type="match status" value="1"/>
</dbReference>
<evidence type="ECO:0000256" key="4">
    <source>
        <dbReference type="ARBA" id="ARBA00022692"/>
    </source>
</evidence>
<dbReference type="Gene3D" id="1.20.1640.10">
    <property type="entry name" value="Multidrug efflux transporter AcrB transmembrane domain"/>
    <property type="match status" value="2"/>
</dbReference>
<keyword evidence="6 7" id="KW-0472">Membrane</keyword>
<feature type="transmembrane region" description="Helical" evidence="7">
    <location>
        <begin position="264"/>
        <end position="284"/>
    </location>
</feature>
<dbReference type="PANTHER" id="PTHR33406">
    <property type="entry name" value="MEMBRANE PROTEIN MJ1562-RELATED"/>
    <property type="match status" value="1"/>
</dbReference>
<feature type="transmembrane region" description="Helical" evidence="7">
    <location>
        <begin position="667"/>
        <end position="689"/>
    </location>
</feature>
<feature type="domain" description="Membrane transport protein MMPL" evidence="8">
    <location>
        <begin position="385"/>
        <end position="712"/>
    </location>
</feature>
<feature type="transmembrane region" description="Helical" evidence="7">
    <location>
        <begin position="596"/>
        <end position="617"/>
    </location>
</feature>
<comment type="subcellular location">
    <subcellularLocation>
        <location evidence="1">Cell membrane</location>
        <topology evidence="1">Multi-pass membrane protein</topology>
    </subcellularLocation>
</comment>
<keyword evidence="4 7" id="KW-0812">Transmembrane</keyword>
<evidence type="ECO:0000313" key="10">
    <source>
        <dbReference type="Proteomes" id="UP001499895"/>
    </source>
</evidence>
<dbReference type="SUPFAM" id="SSF82866">
    <property type="entry name" value="Multidrug efflux transporter AcrB transmembrane domain"/>
    <property type="match status" value="2"/>
</dbReference>
<feature type="transmembrane region" description="Helical" evidence="7">
    <location>
        <begin position="356"/>
        <end position="375"/>
    </location>
</feature>
<evidence type="ECO:0000256" key="1">
    <source>
        <dbReference type="ARBA" id="ARBA00004651"/>
    </source>
</evidence>
<evidence type="ECO:0000256" key="3">
    <source>
        <dbReference type="ARBA" id="ARBA00022475"/>
    </source>
</evidence>